<evidence type="ECO:0000256" key="2">
    <source>
        <dbReference type="ARBA" id="ARBA00022771"/>
    </source>
</evidence>
<evidence type="ECO:0000256" key="5">
    <source>
        <dbReference type="SAM" id="Phobius"/>
    </source>
</evidence>
<dbReference type="AlphaFoldDB" id="A0A9R0ZLW9"/>
<keyword evidence="1" id="KW-0479">Metal-binding</keyword>
<dbReference type="GO" id="GO:0008270">
    <property type="term" value="F:zinc ion binding"/>
    <property type="evidence" value="ECO:0007669"/>
    <property type="project" value="UniProtKB-KW"/>
</dbReference>
<evidence type="ECO:0000313" key="8">
    <source>
        <dbReference type="Proteomes" id="UP000324705"/>
    </source>
</evidence>
<dbReference type="InterPro" id="IPR010666">
    <property type="entry name" value="Znf_GRF"/>
</dbReference>
<dbReference type="Pfam" id="PF06839">
    <property type="entry name" value="Zn_ribbon_GRF"/>
    <property type="match status" value="1"/>
</dbReference>
<dbReference type="PANTHER" id="PTHR33680:SF7">
    <property type="entry name" value="OS02G0474200 PROTEIN"/>
    <property type="match status" value="1"/>
</dbReference>
<evidence type="ECO:0000256" key="1">
    <source>
        <dbReference type="ARBA" id="ARBA00022723"/>
    </source>
</evidence>
<keyword evidence="8" id="KW-1185">Reference proteome</keyword>
<sequence>MASSSSSVPAALLAAPEDIAPLPLIWCPRCNLDVIQWFISETPMNPGRHFYKCQFRERCNFWKWENKYIDYLRARWSHVFLPAPPPAVQAPTMILHEIQSDMKIALAVSLGILATVMMILVSKM</sequence>
<feature type="domain" description="GRF-type" evidence="6">
    <location>
        <begin position="27"/>
        <end position="68"/>
    </location>
</feature>
<dbReference type="Proteomes" id="UP000324705">
    <property type="component" value="Chromosome 7A"/>
</dbReference>
<accession>A0A9R0ZLW9</accession>
<dbReference type="PROSITE" id="PS51999">
    <property type="entry name" value="ZF_GRF"/>
    <property type="match status" value="1"/>
</dbReference>
<dbReference type="PANTHER" id="PTHR33680">
    <property type="entry name" value="OS07G0190500 PROTEIN"/>
    <property type="match status" value="1"/>
</dbReference>
<evidence type="ECO:0000313" key="7">
    <source>
        <dbReference type="EMBL" id="VAI79174.1"/>
    </source>
</evidence>
<evidence type="ECO:0000259" key="6">
    <source>
        <dbReference type="PROSITE" id="PS51999"/>
    </source>
</evidence>
<proteinExistence type="predicted"/>
<reference evidence="7 8" key="1">
    <citation type="submission" date="2017-09" db="EMBL/GenBank/DDBJ databases">
        <authorList>
            <consortium name="International Durum Wheat Genome Sequencing Consortium (IDWGSC)"/>
            <person name="Milanesi L."/>
        </authorList>
    </citation>
    <scope>NUCLEOTIDE SEQUENCE [LARGE SCALE GENOMIC DNA]</scope>
    <source>
        <strain evidence="8">cv. Svevo</strain>
    </source>
</reference>
<keyword evidence="5" id="KW-0812">Transmembrane</keyword>
<organism evidence="7 8">
    <name type="scientific">Triticum turgidum subsp. durum</name>
    <name type="common">Durum wheat</name>
    <name type="synonym">Triticum durum</name>
    <dbReference type="NCBI Taxonomy" id="4567"/>
    <lineage>
        <taxon>Eukaryota</taxon>
        <taxon>Viridiplantae</taxon>
        <taxon>Streptophyta</taxon>
        <taxon>Embryophyta</taxon>
        <taxon>Tracheophyta</taxon>
        <taxon>Spermatophyta</taxon>
        <taxon>Magnoliopsida</taxon>
        <taxon>Liliopsida</taxon>
        <taxon>Poales</taxon>
        <taxon>Poaceae</taxon>
        <taxon>BOP clade</taxon>
        <taxon>Pooideae</taxon>
        <taxon>Triticodae</taxon>
        <taxon>Triticeae</taxon>
        <taxon>Triticinae</taxon>
        <taxon>Triticum</taxon>
    </lineage>
</organism>
<evidence type="ECO:0000256" key="3">
    <source>
        <dbReference type="ARBA" id="ARBA00022833"/>
    </source>
</evidence>
<dbReference type="Gramene" id="TRITD7Av1G229400.2">
    <property type="protein sequence ID" value="TRITD7Av1G229400.2"/>
    <property type="gene ID" value="TRITD7Av1G229400"/>
</dbReference>
<keyword evidence="2 4" id="KW-0863">Zinc-finger</keyword>
<feature type="transmembrane region" description="Helical" evidence="5">
    <location>
        <begin position="104"/>
        <end position="122"/>
    </location>
</feature>
<keyword evidence="5" id="KW-0472">Membrane</keyword>
<dbReference type="EMBL" id="LT934123">
    <property type="protein sequence ID" value="VAI79174.1"/>
    <property type="molecule type" value="Genomic_DNA"/>
</dbReference>
<evidence type="ECO:0000256" key="4">
    <source>
        <dbReference type="PROSITE-ProRule" id="PRU01343"/>
    </source>
</evidence>
<name>A0A9R0ZLW9_TRITD</name>
<protein>
    <recommendedName>
        <fullName evidence="6">GRF-type domain-containing protein</fullName>
    </recommendedName>
</protein>
<keyword evidence="5" id="KW-1133">Transmembrane helix</keyword>
<keyword evidence="3" id="KW-0862">Zinc</keyword>
<gene>
    <name evidence="7" type="ORF">TRITD_7Av1G229400</name>
</gene>